<accession>A0A515EJS9</accession>
<reference evidence="3" key="2">
    <citation type="journal article" date="2020" name="Int. J. Syst. Evol. Microbiol.">
        <title>Genomic insights into a novel species Rhodoferax aquaticus sp. nov., isolated from freshwater.</title>
        <authorList>
            <person name="Li T."/>
            <person name="Zhuo Y."/>
            <person name="Jin C.Z."/>
            <person name="Wu X."/>
            <person name="Ko S.R."/>
            <person name="Jin F.J."/>
            <person name="Ahn C.Y."/>
            <person name="Oh H.M."/>
            <person name="Lee H.G."/>
            <person name="Jin L."/>
        </authorList>
    </citation>
    <scope>NUCLEOTIDE SEQUENCE [LARGE SCALE GENOMIC DNA]</scope>
    <source>
        <strain evidence="3">Gr-4</strain>
    </source>
</reference>
<reference evidence="3" key="1">
    <citation type="submission" date="2019-02" db="EMBL/GenBank/DDBJ databases">
        <title>Complete genome sequence of Rhodoferax sp. Gr-4.</title>
        <authorList>
            <person name="Jin L."/>
        </authorList>
    </citation>
    <scope>NUCLEOTIDE SEQUENCE [LARGE SCALE GENOMIC DNA]</scope>
    <source>
        <strain evidence="3">Gr-4</strain>
    </source>
</reference>
<dbReference type="PROSITE" id="PS51257">
    <property type="entry name" value="PROKAR_LIPOPROTEIN"/>
    <property type="match status" value="1"/>
</dbReference>
<gene>
    <name evidence="2" type="ORF">EXZ61_01270</name>
</gene>
<keyword evidence="3" id="KW-1185">Reference proteome</keyword>
<evidence type="ECO:0000256" key="1">
    <source>
        <dbReference type="SAM" id="SignalP"/>
    </source>
</evidence>
<dbReference type="AlphaFoldDB" id="A0A515EJS9"/>
<sequence>MLKALLATACAGVLLMGCANQRFNIAGETPAATSAKLTDSQTFWVDGIGQNTTVDAAQVCGGANKVVAVEVEQTGSDVMLNIVTLGIYSPRTVRVHCK</sequence>
<dbReference type="Pfam" id="PF06291">
    <property type="entry name" value="Lambda_Bor"/>
    <property type="match status" value="1"/>
</dbReference>
<name>A0A515EJS9_9BURK</name>
<dbReference type="Proteomes" id="UP000317365">
    <property type="component" value="Chromosome"/>
</dbReference>
<protein>
    <submittedName>
        <fullName evidence="2">Lipoprotein bor</fullName>
    </submittedName>
</protein>
<feature type="chain" id="PRO_5021869488" evidence="1">
    <location>
        <begin position="20"/>
        <end position="98"/>
    </location>
</feature>
<proteinExistence type="predicted"/>
<dbReference type="EMBL" id="CP036282">
    <property type="protein sequence ID" value="QDL52913.1"/>
    <property type="molecule type" value="Genomic_DNA"/>
</dbReference>
<dbReference type="RefSeq" id="WP_142808365.1">
    <property type="nucleotide sequence ID" value="NZ_CP036282.1"/>
</dbReference>
<evidence type="ECO:0000313" key="2">
    <source>
        <dbReference type="EMBL" id="QDL52913.1"/>
    </source>
</evidence>
<organism evidence="2 3">
    <name type="scientific">Rhodoferax aquaticus</name>
    <dbReference type="NCBI Taxonomy" id="2527691"/>
    <lineage>
        <taxon>Bacteria</taxon>
        <taxon>Pseudomonadati</taxon>
        <taxon>Pseudomonadota</taxon>
        <taxon>Betaproteobacteria</taxon>
        <taxon>Burkholderiales</taxon>
        <taxon>Comamonadaceae</taxon>
        <taxon>Rhodoferax</taxon>
    </lineage>
</organism>
<keyword evidence="1" id="KW-0732">Signal</keyword>
<keyword evidence="2" id="KW-0449">Lipoprotein</keyword>
<feature type="signal peptide" evidence="1">
    <location>
        <begin position="1"/>
        <end position="19"/>
    </location>
</feature>
<dbReference type="InterPro" id="IPR010438">
    <property type="entry name" value="Lambda_Bor"/>
</dbReference>
<dbReference type="KEGG" id="rhg:EXZ61_01270"/>
<evidence type="ECO:0000313" key="3">
    <source>
        <dbReference type="Proteomes" id="UP000317365"/>
    </source>
</evidence>